<evidence type="ECO:0000256" key="1">
    <source>
        <dbReference type="SAM" id="MobiDB-lite"/>
    </source>
</evidence>
<feature type="compositionally biased region" description="Basic and acidic residues" evidence="1">
    <location>
        <begin position="28"/>
        <end position="43"/>
    </location>
</feature>
<evidence type="ECO:0000313" key="2">
    <source>
        <dbReference type="EMBL" id="MFD2663307.1"/>
    </source>
</evidence>
<proteinExistence type="predicted"/>
<keyword evidence="3" id="KW-1185">Reference proteome</keyword>
<protein>
    <submittedName>
        <fullName evidence="2">Uncharacterized protein</fullName>
    </submittedName>
</protein>
<comment type="caution">
    <text evidence="2">The sequence shown here is derived from an EMBL/GenBank/DDBJ whole genome shotgun (WGS) entry which is preliminary data.</text>
</comment>
<evidence type="ECO:0000313" key="3">
    <source>
        <dbReference type="Proteomes" id="UP001597493"/>
    </source>
</evidence>
<dbReference type="RefSeq" id="WP_379311735.1">
    <property type="nucleotide sequence ID" value="NZ_JBHUGT010000039.1"/>
</dbReference>
<reference evidence="3" key="1">
    <citation type="journal article" date="2019" name="Int. J. Syst. Evol. Microbiol.">
        <title>The Global Catalogue of Microorganisms (GCM) 10K type strain sequencing project: providing services to taxonomists for standard genome sequencing and annotation.</title>
        <authorList>
            <consortium name="The Broad Institute Genomics Platform"/>
            <consortium name="The Broad Institute Genome Sequencing Center for Infectious Disease"/>
            <person name="Wu L."/>
            <person name="Ma J."/>
        </authorList>
    </citation>
    <scope>NUCLEOTIDE SEQUENCE [LARGE SCALE GENOMIC DNA]</scope>
    <source>
        <strain evidence="3">TISTR 1827</strain>
    </source>
</reference>
<dbReference type="Proteomes" id="UP001597493">
    <property type="component" value="Unassembled WGS sequence"/>
</dbReference>
<accession>A0ABW5R469</accession>
<organism evidence="2 3">
    <name type="scientific">Paenibacillus thailandensis</name>
    <dbReference type="NCBI Taxonomy" id="393250"/>
    <lineage>
        <taxon>Bacteria</taxon>
        <taxon>Bacillati</taxon>
        <taxon>Bacillota</taxon>
        <taxon>Bacilli</taxon>
        <taxon>Bacillales</taxon>
        <taxon>Paenibacillaceae</taxon>
        <taxon>Paenibacillus</taxon>
    </lineage>
</organism>
<dbReference type="EMBL" id="JBHUMY010000041">
    <property type="protein sequence ID" value="MFD2663307.1"/>
    <property type="molecule type" value="Genomic_DNA"/>
</dbReference>
<gene>
    <name evidence="2" type="ORF">ACFSW5_24010</name>
</gene>
<name>A0ABW5R469_9BACL</name>
<sequence>MISHPRMRFHKSILHGLPVSFMPFDAAPGEKKETARPRQDEPFRIASDGNPE</sequence>
<feature type="region of interest" description="Disordered" evidence="1">
    <location>
        <begin position="20"/>
        <end position="52"/>
    </location>
</feature>